<sequence>MSSSSPASSSTSAREIRVFLPPSTASSSTSTSTPTVYPPLPSEDLKPTASELSHAFRSSPLLRPGPDAPLLTRALREKEEARLGLHSSRARSYPSIRIRIRFSDRTMIESTFDETDTIDSVYSLLHDALDEDAKRKNVVIYTSPPRVEYRKDDKKWKGKSLRELGLIPSAVVNVRWDDAEMNSGAYGAPLRKDLLEKAVPLPVPVQAVEAKVEGQAEGAAAAEGKQTKPVPKWLKNIKSDYEERQEPSKRQRLTPPSEQRASNSNGVHHGESSDMQLD</sequence>
<evidence type="ECO:0000256" key="1">
    <source>
        <dbReference type="SAM" id="MobiDB-lite"/>
    </source>
</evidence>
<evidence type="ECO:0000313" key="4">
    <source>
        <dbReference type="Proteomes" id="UP000014071"/>
    </source>
</evidence>
<dbReference type="GO" id="GO:0012506">
    <property type="term" value="C:vesicle membrane"/>
    <property type="evidence" value="ECO:0007669"/>
    <property type="project" value="TreeGrafter"/>
</dbReference>
<organism evidence="3 4">
    <name type="scientific">Pseudozyma hubeiensis (strain SY62)</name>
    <name type="common">Yeast</name>
    <dbReference type="NCBI Taxonomy" id="1305764"/>
    <lineage>
        <taxon>Eukaryota</taxon>
        <taxon>Fungi</taxon>
        <taxon>Dikarya</taxon>
        <taxon>Basidiomycota</taxon>
        <taxon>Ustilaginomycotina</taxon>
        <taxon>Ustilaginomycetes</taxon>
        <taxon>Ustilaginales</taxon>
        <taxon>Ustilaginaceae</taxon>
        <taxon>Pseudozyma</taxon>
    </lineage>
</organism>
<evidence type="ECO:0000259" key="2">
    <source>
        <dbReference type="PROSITE" id="PS50033"/>
    </source>
</evidence>
<dbReference type="PROSITE" id="PS50033">
    <property type="entry name" value="UBX"/>
    <property type="match status" value="1"/>
</dbReference>
<name>R9PAN8_PSEHS</name>
<feature type="region of interest" description="Disordered" evidence="1">
    <location>
        <begin position="218"/>
        <end position="278"/>
    </location>
</feature>
<dbReference type="EMBL" id="DF238820">
    <property type="protein sequence ID" value="GAC98297.1"/>
    <property type="molecule type" value="Genomic_DNA"/>
</dbReference>
<evidence type="ECO:0000313" key="3">
    <source>
        <dbReference type="EMBL" id="GAC98297.1"/>
    </source>
</evidence>
<feature type="compositionally biased region" description="Low complexity" evidence="1">
    <location>
        <begin position="21"/>
        <end position="35"/>
    </location>
</feature>
<dbReference type="eggNOG" id="ENOG502S9F3">
    <property type="taxonomic scope" value="Eukaryota"/>
</dbReference>
<dbReference type="GO" id="GO:0005737">
    <property type="term" value="C:cytoplasm"/>
    <property type="evidence" value="ECO:0007669"/>
    <property type="project" value="TreeGrafter"/>
</dbReference>
<feature type="compositionally biased region" description="Low complexity" evidence="1">
    <location>
        <begin position="1"/>
        <end position="13"/>
    </location>
</feature>
<dbReference type="Proteomes" id="UP000014071">
    <property type="component" value="Unassembled WGS sequence"/>
</dbReference>
<dbReference type="InterPro" id="IPR001012">
    <property type="entry name" value="UBX_dom"/>
</dbReference>
<dbReference type="CDD" id="cd01767">
    <property type="entry name" value="UBX"/>
    <property type="match status" value="1"/>
</dbReference>
<dbReference type="STRING" id="1305764.R9PAN8"/>
<dbReference type="Gene3D" id="3.10.20.90">
    <property type="entry name" value="Phosphatidylinositol 3-kinase Catalytic Subunit, Chain A, domain 1"/>
    <property type="match status" value="1"/>
</dbReference>
<reference evidence="4" key="1">
    <citation type="journal article" date="2013" name="Genome Announc.">
        <title>Draft genome sequence of the basidiomycetous yeast-like fungus Pseudozyma hubeiensis SY62, which produces an abundant amount of the biosurfactant mannosylerythritol lipids.</title>
        <authorList>
            <person name="Konishi M."/>
            <person name="Hatada Y."/>
            <person name="Horiuchi J."/>
        </authorList>
    </citation>
    <scope>NUCLEOTIDE SEQUENCE [LARGE SCALE GENOMIC DNA]</scope>
    <source>
        <strain evidence="4">SY62</strain>
    </source>
</reference>
<dbReference type="HOGENOM" id="CLU_072390_0_0_1"/>
<keyword evidence="4" id="KW-1185">Reference proteome</keyword>
<dbReference type="GeneID" id="24111163"/>
<protein>
    <recommendedName>
        <fullName evidence="2">UBX domain-containing protein</fullName>
    </recommendedName>
</protein>
<feature type="region of interest" description="Disordered" evidence="1">
    <location>
        <begin position="1"/>
        <end position="67"/>
    </location>
</feature>
<feature type="domain" description="UBX" evidence="2">
    <location>
        <begin position="91"/>
        <end position="174"/>
    </location>
</feature>
<dbReference type="Pfam" id="PF00789">
    <property type="entry name" value="UBX"/>
    <property type="match status" value="1"/>
</dbReference>
<gene>
    <name evidence="3" type="ORF">PHSY_005890</name>
</gene>
<dbReference type="RefSeq" id="XP_012191884.1">
    <property type="nucleotide sequence ID" value="XM_012336494.1"/>
</dbReference>
<dbReference type="PANTHER" id="PTHR46467">
    <property type="entry name" value="TETHER CONTAINING UBX DOMAIN FOR GLUT4"/>
    <property type="match status" value="1"/>
</dbReference>
<feature type="compositionally biased region" description="Polar residues" evidence="1">
    <location>
        <begin position="254"/>
        <end position="266"/>
    </location>
</feature>
<accession>R9PAN8</accession>
<proteinExistence type="predicted"/>
<dbReference type="SUPFAM" id="SSF54236">
    <property type="entry name" value="Ubiquitin-like"/>
    <property type="match status" value="1"/>
</dbReference>
<dbReference type="InterPro" id="IPR029071">
    <property type="entry name" value="Ubiquitin-like_domsf"/>
</dbReference>
<dbReference type="SMART" id="SM00166">
    <property type="entry name" value="UBX"/>
    <property type="match status" value="1"/>
</dbReference>
<dbReference type="GO" id="GO:0006886">
    <property type="term" value="P:intracellular protein transport"/>
    <property type="evidence" value="ECO:0007669"/>
    <property type="project" value="TreeGrafter"/>
</dbReference>
<dbReference type="PANTHER" id="PTHR46467:SF1">
    <property type="entry name" value="TETHER CONTAINING UBX DOMAIN FOR GLUT4"/>
    <property type="match status" value="1"/>
</dbReference>
<dbReference type="GO" id="GO:0005634">
    <property type="term" value="C:nucleus"/>
    <property type="evidence" value="ECO:0007669"/>
    <property type="project" value="TreeGrafter"/>
</dbReference>
<feature type="compositionally biased region" description="Basic and acidic residues" evidence="1">
    <location>
        <begin position="237"/>
        <end position="249"/>
    </location>
</feature>
<dbReference type="AlphaFoldDB" id="R9PAN8"/>
<dbReference type="OrthoDB" id="440781at2759"/>